<protein>
    <recommendedName>
        <fullName evidence="2">Peptidase M10 metallopeptidase domain-containing protein</fullName>
    </recommendedName>
</protein>
<accession>X0ZQ13</accession>
<proteinExistence type="predicted"/>
<evidence type="ECO:0008006" key="2">
    <source>
        <dbReference type="Google" id="ProtNLM"/>
    </source>
</evidence>
<dbReference type="EMBL" id="BART01005043">
    <property type="protein sequence ID" value="GAG60162.1"/>
    <property type="molecule type" value="Genomic_DNA"/>
</dbReference>
<evidence type="ECO:0000313" key="1">
    <source>
        <dbReference type="EMBL" id="GAG60162.1"/>
    </source>
</evidence>
<dbReference type="GO" id="GO:0008237">
    <property type="term" value="F:metallopeptidase activity"/>
    <property type="evidence" value="ECO:0007669"/>
    <property type="project" value="InterPro"/>
</dbReference>
<dbReference type="SUPFAM" id="SSF55486">
    <property type="entry name" value="Metalloproteases ('zincins'), catalytic domain"/>
    <property type="match status" value="1"/>
</dbReference>
<sequence length="164" mass="17638">NTPIKVNTNNIARADAAIDRYERLTNGLIYFTKTTDTPTNGIVFIEGGSLNADGSPGCGNVTNTPEPSVYVSFTFDNSYALNGLYYIHLGSTACGDAQEGYYPSAIAEHELGHVLGIMGHFNGFTGNEGLRNSNMFAVIYNMYNNPIGSKAEDLNIEIVAVPSE</sequence>
<dbReference type="Gene3D" id="3.40.390.10">
    <property type="entry name" value="Collagenase (Catalytic Domain)"/>
    <property type="match status" value="1"/>
</dbReference>
<organism evidence="1">
    <name type="scientific">marine sediment metagenome</name>
    <dbReference type="NCBI Taxonomy" id="412755"/>
    <lineage>
        <taxon>unclassified sequences</taxon>
        <taxon>metagenomes</taxon>
        <taxon>ecological metagenomes</taxon>
    </lineage>
</organism>
<reference evidence="1" key="1">
    <citation type="journal article" date="2014" name="Front. Microbiol.">
        <title>High frequency of phylogenetically diverse reductive dehalogenase-homologous genes in deep subseafloor sedimentary metagenomes.</title>
        <authorList>
            <person name="Kawai M."/>
            <person name="Futagami T."/>
            <person name="Toyoda A."/>
            <person name="Takaki Y."/>
            <person name="Nishi S."/>
            <person name="Hori S."/>
            <person name="Arai W."/>
            <person name="Tsubouchi T."/>
            <person name="Morono Y."/>
            <person name="Uchiyama I."/>
            <person name="Ito T."/>
            <person name="Fujiyama A."/>
            <person name="Inagaki F."/>
            <person name="Takami H."/>
        </authorList>
    </citation>
    <scope>NUCLEOTIDE SEQUENCE</scope>
    <source>
        <strain evidence="1">Expedition CK06-06</strain>
    </source>
</reference>
<name>X0ZQ13_9ZZZZ</name>
<dbReference type="AlphaFoldDB" id="X0ZQ13"/>
<comment type="caution">
    <text evidence="1">The sequence shown here is derived from an EMBL/GenBank/DDBJ whole genome shotgun (WGS) entry which is preliminary data.</text>
</comment>
<gene>
    <name evidence="1" type="ORF">S01H4_12063</name>
</gene>
<dbReference type="InterPro" id="IPR024079">
    <property type="entry name" value="MetalloPept_cat_dom_sf"/>
</dbReference>
<feature type="non-terminal residue" evidence="1">
    <location>
        <position position="1"/>
    </location>
</feature>